<sequence length="342" mass="33755">MAGMSQPMGFEVPAFRGGSDSMGQQGQQAASDLSSGVSSALSPPGASSPVGNQISMLTGSLQTGLSPAGPALSSGAQDLNQTTQGAMTGIQNQDAKNAAGFEHTGTPGQGLAGSDVPGQLDPESIDQEAKAKAEEMLGGDQSQQMMQQMMQMGMQAGMQIPQQIMQQLQQITSKVGEAVGKAGEQVGQLVGKVAEQATKAATETPDLGLDGLGGAGGGFGGGGGGGGGMDPGTTIPAGLETPVTPMNTSSALQGSALQAPGGGSSAGAAGSRMPMMPMMPMHGMHGGGKGSGEGTKRDPAIFPEDKIYDAPGGVEQTFGAIPEIESEEPPFGNAGGSHSSGH</sequence>
<keyword evidence="3" id="KW-1185">Reference proteome</keyword>
<feature type="region of interest" description="Disordered" evidence="1">
    <location>
        <begin position="244"/>
        <end position="274"/>
    </location>
</feature>
<reference evidence="2 3" key="1">
    <citation type="journal article" date="2016" name="Genome Announc.">
        <title>Draft Genome Sequences of Five Rapidly Growing Mycobacterium Species, M. thermoresistibile, M. fortuitum subsp. acetamidolyticum, M. canariasense, M. brisbanense, and M. novocastrense.</title>
        <authorList>
            <person name="Katahira K."/>
            <person name="Ogura Y."/>
            <person name="Gotoh Y."/>
            <person name="Hayashi T."/>
        </authorList>
    </citation>
    <scope>NUCLEOTIDE SEQUENCE [LARGE SCALE GENOMIC DNA]</scope>
    <source>
        <strain evidence="2 3">JCM18114</strain>
    </source>
</reference>
<evidence type="ECO:0000256" key="1">
    <source>
        <dbReference type="SAM" id="MobiDB-lite"/>
    </source>
</evidence>
<comment type="caution">
    <text evidence="2">The sequence shown here is derived from an EMBL/GenBank/DDBJ whole genome shotgun (WGS) entry which is preliminary data.</text>
</comment>
<evidence type="ECO:0000313" key="2">
    <source>
        <dbReference type="EMBL" id="GAT10319.1"/>
    </source>
</evidence>
<dbReference type="EMBL" id="BCTA01000038">
    <property type="protein sequence ID" value="GAT10319.1"/>
    <property type="molecule type" value="Genomic_DNA"/>
</dbReference>
<feature type="compositionally biased region" description="Polar residues" evidence="1">
    <location>
        <begin position="244"/>
        <end position="256"/>
    </location>
</feature>
<feature type="region of interest" description="Disordered" evidence="1">
    <location>
        <begin position="1"/>
        <end position="77"/>
    </location>
</feature>
<dbReference type="Proteomes" id="UP000069773">
    <property type="component" value="Unassembled WGS sequence"/>
</dbReference>
<organism evidence="2 3">
    <name type="scientific">Mycolicibacterium novocastrense</name>
    <name type="common">Mycobacterium novocastrense</name>
    <dbReference type="NCBI Taxonomy" id="59813"/>
    <lineage>
        <taxon>Bacteria</taxon>
        <taxon>Bacillati</taxon>
        <taxon>Actinomycetota</taxon>
        <taxon>Actinomycetes</taxon>
        <taxon>Mycobacteriales</taxon>
        <taxon>Mycobacteriaceae</taxon>
        <taxon>Mycolicibacterium</taxon>
    </lineage>
</organism>
<gene>
    <name evidence="2" type="ORF">RMCN_3452</name>
</gene>
<accession>A0ABQ0KL42</accession>
<feature type="compositionally biased region" description="Polar residues" evidence="1">
    <location>
        <begin position="52"/>
        <end position="65"/>
    </location>
</feature>
<feature type="region of interest" description="Disordered" evidence="1">
    <location>
        <begin position="322"/>
        <end position="342"/>
    </location>
</feature>
<evidence type="ECO:0000313" key="3">
    <source>
        <dbReference type="Proteomes" id="UP000069773"/>
    </source>
</evidence>
<protein>
    <submittedName>
        <fullName evidence="2">Uncharacterized protein</fullName>
    </submittedName>
</protein>
<proteinExistence type="predicted"/>
<feature type="region of interest" description="Disordered" evidence="1">
    <location>
        <begin position="99"/>
        <end position="130"/>
    </location>
</feature>
<name>A0ABQ0KL42_MYCNV</name>
<feature type="compositionally biased region" description="Low complexity" evidence="1">
    <location>
        <begin position="17"/>
        <end position="51"/>
    </location>
</feature>